<dbReference type="KEGG" id="shx:MS3_00011022"/>
<organism evidence="3">
    <name type="scientific">Schistosoma haematobium</name>
    <name type="common">Blood fluke</name>
    <dbReference type="NCBI Taxonomy" id="6185"/>
    <lineage>
        <taxon>Eukaryota</taxon>
        <taxon>Metazoa</taxon>
        <taxon>Spiralia</taxon>
        <taxon>Lophotrochozoa</taxon>
        <taxon>Platyhelminthes</taxon>
        <taxon>Trematoda</taxon>
        <taxon>Digenea</taxon>
        <taxon>Strigeidida</taxon>
        <taxon>Schistosomatoidea</taxon>
        <taxon>Schistosomatidae</taxon>
        <taxon>Schistosoma</taxon>
    </lineage>
</organism>
<keyword evidence="1" id="KW-0812">Transmembrane</keyword>
<gene>
    <name evidence="2" type="ORF">MS3_00011022</name>
    <name evidence="3" type="ORF">MS3_00186</name>
</gene>
<keyword evidence="4" id="KW-1185">Reference proteome</keyword>
<proteinExistence type="predicted"/>
<reference evidence="2" key="3">
    <citation type="submission" date="2021-06" db="EMBL/GenBank/DDBJ databases">
        <title>Chromosome-level genome assembly for S. haematobium.</title>
        <authorList>
            <person name="Stroehlein A.J."/>
        </authorList>
    </citation>
    <scope>NUCLEOTIDE SEQUENCE</scope>
</reference>
<evidence type="ECO:0000313" key="3">
    <source>
        <dbReference type="EMBL" id="KGB32064.1"/>
    </source>
</evidence>
<dbReference type="AlphaFoldDB" id="A0A094ZGS7"/>
<reference evidence="3" key="1">
    <citation type="journal article" date="2012" name="Nat. Genet.">
        <title>Whole-genome sequence of Schistosoma haematobium.</title>
        <authorList>
            <person name="Young N.D."/>
            <person name="Jex A.R."/>
            <person name="Li B."/>
            <person name="Liu S."/>
            <person name="Yang L."/>
            <person name="Xiong Z."/>
            <person name="Li Y."/>
            <person name="Cantacessi C."/>
            <person name="Hall R.S."/>
            <person name="Xu X."/>
            <person name="Chen F."/>
            <person name="Wu X."/>
            <person name="Zerlotini A."/>
            <person name="Oliveira G."/>
            <person name="Hofmann A."/>
            <person name="Zhang G."/>
            <person name="Fang X."/>
            <person name="Kang Y."/>
            <person name="Campbell B.E."/>
            <person name="Loukas A."/>
            <person name="Ranganathan S."/>
            <person name="Rollinson D."/>
            <person name="Rinaldi G."/>
            <person name="Brindley P.J."/>
            <person name="Yang H."/>
            <person name="Wang J."/>
            <person name="Wang J."/>
            <person name="Gasser R.B."/>
        </authorList>
    </citation>
    <scope>NUCLEOTIDE SEQUENCE [LARGE SCALE GENOMIC DNA]</scope>
</reference>
<evidence type="ECO:0000256" key="1">
    <source>
        <dbReference type="SAM" id="Phobius"/>
    </source>
</evidence>
<name>A0A094ZGS7_SCHHA</name>
<dbReference type="Proteomes" id="UP000471633">
    <property type="component" value="Unassembled WGS sequence"/>
</dbReference>
<feature type="non-terminal residue" evidence="3">
    <location>
        <position position="102"/>
    </location>
</feature>
<sequence length="102" mass="12149">MYTIINININAICIRMFMFLLILNVTMCYITHNQNDILSDWNVIDDDHDQDQNEMYIMKLPIHITQNPSQPLIKSMPSSYWSYYFTEGEPKRNGHYSQRLGK</sequence>
<dbReference type="EMBL" id="AMPZ03000006">
    <property type="protein sequence ID" value="KAH9581142.1"/>
    <property type="molecule type" value="Genomic_DNA"/>
</dbReference>
<keyword evidence="1" id="KW-0472">Membrane</keyword>
<dbReference type="EMBL" id="KL250491">
    <property type="protein sequence ID" value="KGB32064.1"/>
    <property type="molecule type" value="Genomic_DNA"/>
</dbReference>
<feature type="transmembrane region" description="Helical" evidence="1">
    <location>
        <begin position="12"/>
        <end position="32"/>
    </location>
</feature>
<protein>
    <submittedName>
        <fullName evidence="3">Uncharacterized protein</fullName>
    </submittedName>
</protein>
<dbReference type="GeneID" id="24588027"/>
<dbReference type="RefSeq" id="XP_012791840.1">
    <property type="nucleotide sequence ID" value="XM_012936386.2"/>
</dbReference>
<reference evidence="2" key="4">
    <citation type="journal article" date="2022" name="PLoS Pathog.">
        <title>Chromosome-level genome of Schistosoma haematobium underpins genome-wide explorations of molecular variation.</title>
        <authorList>
            <person name="Stroehlein A.J."/>
            <person name="Korhonen P.K."/>
            <person name="Lee V.V."/>
            <person name="Ralph S.A."/>
            <person name="Mentink-Kane M."/>
            <person name="You H."/>
            <person name="McManus D.P."/>
            <person name="Tchuente L.T."/>
            <person name="Stothard J.R."/>
            <person name="Kaur P."/>
            <person name="Dudchenko O."/>
            <person name="Aiden E.L."/>
            <person name="Yang B."/>
            <person name="Yang H."/>
            <person name="Emery A.M."/>
            <person name="Webster B.L."/>
            <person name="Brindley P.J."/>
            <person name="Rollinson D."/>
            <person name="Chang B.C.H."/>
            <person name="Gasser R.B."/>
            <person name="Young N.D."/>
        </authorList>
    </citation>
    <scope>NUCLEOTIDE SEQUENCE</scope>
</reference>
<evidence type="ECO:0000313" key="4">
    <source>
        <dbReference type="Proteomes" id="UP000471633"/>
    </source>
</evidence>
<evidence type="ECO:0000313" key="2">
    <source>
        <dbReference type="EMBL" id="KAH9581142.1"/>
    </source>
</evidence>
<dbReference type="CTD" id="24588027"/>
<reference evidence="2" key="2">
    <citation type="journal article" date="2019" name="Gigascience">
        <title>High-quality Schistosoma haematobium genome achieved by single-molecule and long-range sequencing.</title>
        <authorList>
            <person name="Stroehlein A.J."/>
            <person name="Korhonen P.K."/>
            <person name="Chong T.M."/>
            <person name="Lim Y.L."/>
            <person name="Chan K.G."/>
            <person name="Webster B."/>
            <person name="Rollinson D."/>
            <person name="Brindley P.J."/>
            <person name="Gasser R.B."/>
            <person name="Young N.D."/>
        </authorList>
    </citation>
    <scope>NUCLEOTIDE SEQUENCE</scope>
</reference>
<keyword evidence="1" id="KW-1133">Transmembrane helix</keyword>
<accession>A0A094ZGS7</accession>